<evidence type="ECO:0000313" key="3">
    <source>
        <dbReference type="Proteomes" id="UP000692954"/>
    </source>
</evidence>
<keyword evidence="1" id="KW-1133">Transmembrane helix</keyword>
<keyword evidence="3" id="KW-1185">Reference proteome</keyword>
<feature type="transmembrane region" description="Helical" evidence="1">
    <location>
        <begin position="12"/>
        <end position="34"/>
    </location>
</feature>
<dbReference type="AlphaFoldDB" id="A0A8S1RV79"/>
<comment type="caution">
    <text evidence="2">The sequence shown here is derived from an EMBL/GenBank/DDBJ whole genome shotgun (WGS) entry which is preliminary data.</text>
</comment>
<accession>A0A8S1RV79</accession>
<protein>
    <submittedName>
        <fullName evidence="2">Uncharacterized protein</fullName>
    </submittedName>
</protein>
<name>A0A8S1RV79_9CILI</name>
<dbReference type="Proteomes" id="UP000692954">
    <property type="component" value="Unassembled WGS sequence"/>
</dbReference>
<organism evidence="2 3">
    <name type="scientific">Paramecium sonneborni</name>
    <dbReference type="NCBI Taxonomy" id="65129"/>
    <lineage>
        <taxon>Eukaryota</taxon>
        <taxon>Sar</taxon>
        <taxon>Alveolata</taxon>
        <taxon>Ciliophora</taxon>
        <taxon>Intramacronucleata</taxon>
        <taxon>Oligohymenophorea</taxon>
        <taxon>Peniculida</taxon>
        <taxon>Parameciidae</taxon>
        <taxon>Paramecium</taxon>
    </lineage>
</organism>
<evidence type="ECO:0000256" key="1">
    <source>
        <dbReference type="SAM" id="Phobius"/>
    </source>
</evidence>
<sequence>MFSIQRRGTFIIISLIELTIIYPIILSTSTLYITTFWTSITQSIIWNDSSLNASILRIIWIWSSSSSFVWWFSSSSSSHEIAQIKRNYEESLTQITKREIIIVVKGSELDNKKIQQEISSNNSIISIITDQFYRYQQQWQWSDLDEQRAANVAEVLQCNQEQAREYLMKFRDLTLDQIVMMVENAE</sequence>
<keyword evidence="1" id="KW-0472">Membrane</keyword>
<proteinExistence type="predicted"/>
<reference evidence="2" key="1">
    <citation type="submission" date="2021-01" db="EMBL/GenBank/DDBJ databases">
        <authorList>
            <consortium name="Genoscope - CEA"/>
            <person name="William W."/>
        </authorList>
    </citation>
    <scope>NUCLEOTIDE SEQUENCE</scope>
</reference>
<dbReference type="EMBL" id="CAJJDN010000426">
    <property type="protein sequence ID" value="CAD8131253.1"/>
    <property type="molecule type" value="Genomic_DNA"/>
</dbReference>
<gene>
    <name evidence="2" type="ORF">PSON_ATCC_30995.1.T4260001</name>
</gene>
<evidence type="ECO:0000313" key="2">
    <source>
        <dbReference type="EMBL" id="CAD8131253.1"/>
    </source>
</evidence>
<keyword evidence="1" id="KW-0812">Transmembrane</keyword>